<reference evidence="8" key="1">
    <citation type="journal article" date="2017" name="bioRxiv">
        <title>Comparative analysis of the genomes of Stylophora pistillata and Acropora digitifera provides evidence for extensive differences between species of corals.</title>
        <authorList>
            <person name="Voolstra C.R."/>
            <person name="Li Y."/>
            <person name="Liew Y.J."/>
            <person name="Baumgarten S."/>
            <person name="Zoccola D."/>
            <person name="Flot J.-F."/>
            <person name="Tambutte S."/>
            <person name="Allemand D."/>
            <person name="Aranda M."/>
        </authorList>
    </citation>
    <scope>NUCLEOTIDE SEQUENCE [LARGE SCALE GENOMIC DNA]</scope>
</reference>
<feature type="compositionally biased region" description="Basic and acidic residues" evidence="6">
    <location>
        <begin position="22"/>
        <end position="41"/>
    </location>
</feature>
<name>A0A2B4S8S8_STYPI</name>
<evidence type="ECO:0000313" key="7">
    <source>
        <dbReference type="EMBL" id="PFX25499.1"/>
    </source>
</evidence>
<proteinExistence type="inferred from homology"/>
<gene>
    <name evidence="7" type="primary">Tmem263</name>
    <name evidence="7" type="ORF">AWC38_SpisGene9836</name>
</gene>
<keyword evidence="8" id="KW-1185">Reference proteome</keyword>
<organism evidence="7 8">
    <name type="scientific">Stylophora pistillata</name>
    <name type="common">Smooth cauliflower coral</name>
    <dbReference type="NCBI Taxonomy" id="50429"/>
    <lineage>
        <taxon>Eukaryota</taxon>
        <taxon>Metazoa</taxon>
        <taxon>Cnidaria</taxon>
        <taxon>Anthozoa</taxon>
        <taxon>Hexacorallia</taxon>
        <taxon>Scleractinia</taxon>
        <taxon>Astrocoeniina</taxon>
        <taxon>Pocilloporidae</taxon>
        <taxon>Stylophora</taxon>
    </lineage>
</organism>
<evidence type="ECO:0000256" key="3">
    <source>
        <dbReference type="ARBA" id="ARBA00022692"/>
    </source>
</evidence>
<comment type="caution">
    <text evidence="7">The sequence shown here is derived from an EMBL/GenBank/DDBJ whole genome shotgun (WGS) entry which is preliminary data.</text>
</comment>
<keyword evidence="3 7" id="KW-0812">Transmembrane</keyword>
<accession>A0A2B4S8S8</accession>
<evidence type="ECO:0000256" key="2">
    <source>
        <dbReference type="ARBA" id="ARBA00008411"/>
    </source>
</evidence>
<evidence type="ECO:0000313" key="8">
    <source>
        <dbReference type="Proteomes" id="UP000225706"/>
    </source>
</evidence>
<protein>
    <submittedName>
        <fullName evidence="7">Transmembrane protein 263</fullName>
    </submittedName>
</protein>
<sequence length="117" mass="12388">MVSDDSAKQQIVARRTNSSRSDTGEKNFAMKEKEENLKDMDGEAPSRQSTKDEATSPEQQPGFLWKVSGGVYNKAATVVGGVGWVAGTALSTTYSAVSAVGGVALTPFKKSPKDKSD</sequence>
<dbReference type="EMBL" id="LSMT01000149">
    <property type="protein sequence ID" value="PFX25499.1"/>
    <property type="molecule type" value="Genomic_DNA"/>
</dbReference>
<evidence type="ECO:0000256" key="1">
    <source>
        <dbReference type="ARBA" id="ARBA00004141"/>
    </source>
</evidence>
<dbReference type="AlphaFoldDB" id="A0A2B4S8S8"/>
<dbReference type="Pfam" id="PF15475">
    <property type="entry name" value="UPF0444"/>
    <property type="match status" value="1"/>
</dbReference>
<dbReference type="InterPro" id="IPR028153">
    <property type="entry name" value="UPF0444"/>
</dbReference>
<comment type="subcellular location">
    <subcellularLocation>
        <location evidence="1">Membrane</location>
        <topology evidence="1">Multi-pass membrane protein</topology>
    </subcellularLocation>
</comment>
<evidence type="ECO:0000256" key="5">
    <source>
        <dbReference type="ARBA" id="ARBA00023136"/>
    </source>
</evidence>
<keyword evidence="4" id="KW-1133">Transmembrane helix</keyword>
<comment type="similarity">
    <text evidence="2">Belongs to the TMEM263 family.</text>
</comment>
<feature type="region of interest" description="Disordered" evidence="6">
    <location>
        <begin position="1"/>
        <end position="63"/>
    </location>
</feature>
<dbReference type="Proteomes" id="UP000225706">
    <property type="component" value="Unassembled WGS sequence"/>
</dbReference>
<evidence type="ECO:0000256" key="6">
    <source>
        <dbReference type="SAM" id="MobiDB-lite"/>
    </source>
</evidence>
<keyword evidence="5" id="KW-0472">Membrane</keyword>
<evidence type="ECO:0000256" key="4">
    <source>
        <dbReference type="ARBA" id="ARBA00022989"/>
    </source>
</evidence>
<dbReference type="GO" id="GO:0016020">
    <property type="term" value="C:membrane"/>
    <property type="evidence" value="ECO:0007669"/>
    <property type="project" value="UniProtKB-SubCell"/>
</dbReference>
<dbReference type="OrthoDB" id="5977165at2759"/>